<reference evidence="2 3" key="1">
    <citation type="submission" date="2019-06" db="EMBL/GenBank/DDBJ databases">
        <title>Lysobacter alkalisoli sp. nov. isolated from saline soil.</title>
        <authorList>
            <person name="Sun J.-Q."/>
            <person name="Xu L."/>
        </authorList>
    </citation>
    <scope>NUCLEOTIDE SEQUENCE [LARGE SCALE GENOMIC DNA]</scope>
    <source>
        <strain evidence="2 3">JCM 31130</strain>
    </source>
</reference>
<name>A0A508B0K5_9GAMM</name>
<organism evidence="2 3">
    <name type="scientific">Marilutibacter aestuarii</name>
    <dbReference type="NCBI Taxonomy" id="1706195"/>
    <lineage>
        <taxon>Bacteria</taxon>
        <taxon>Pseudomonadati</taxon>
        <taxon>Pseudomonadota</taxon>
        <taxon>Gammaproteobacteria</taxon>
        <taxon>Lysobacterales</taxon>
        <taxon>Lysobacteraceae</taxon>
        <taxon>Marilutibacter</taxon>
    </lineage>
</organism>
<evidence type="ECO:0000313" key="3">
    <source>
        <dbReference type="Proteomes" id="UP000318212"/>
    </source>
</evidence>
<accession>A0A508B0K5</accession>
<sequence>MNRRKTILAASVGAVLILGAGHASAAEAELRFAKAPIEGRYIVVLKDDAAAMGFEAQSANKPSV</sequence>
<dbReference type="AlphaFoldDB" id="A0A508B0K5"/>
<comment type="caution">
    <text evidence="2">The sequence shown here is derived from an EMBL/GenBank/DDBJ whole genome shotgun (WGS) entry which is preliminary data.</text>
</comment>
<dbReference type="RefSeq" id="WP_211345329.1">
    <property type="nucleotide sequence ID" value="NZ_VICE01000002.1"/>
</dbReference>
<proteinExistence type="predicted"/>
<keyword evidence="1" id="KW-0732">Signal</keyword>
<evidence type="ECO:0000313" key="2">
    <source>
        <dbReference type="EMBL" id="TQD51672.1"/>
    </source>
</evidence>
<protein>
    <submittedName>
        <fullName evidence="2">Uncharacterized protein</fullName>
    </submittedName>
</protein>
<feature type="non-terminal residue" evidence="2">
    <location>
        <position position="64"/>
    </location>
</feature>
<evidence type="ECO:0000256" key="1">
    <source>
        <dbReference type="SAM" id="SignalP"/>
    </source>
</evidence>
<feature type="signal peptide" evidence="1">
    <location>
        <begin position="1"/>
        <end position="25"/>
    </location>
</feature>
<gene>
    <name evidence="2" type="ORF">FKV25_00385</name>
</gene>
<dbReference type="Proteomes" id="UP000318212">
    <property type="component" value="Unassembled WGS sequence"/>
</dbReference>
<keyword evidence="3" id="KW-1185">Reference proteome</keyword>
<dbReference type="EMBL" id="VICE01000002">
    <property type="protein sequence ID" value="TQD51672.1"/>
    <property type="molecule type" value="Genomic_DNA"/>
</dbReference>
<feature type="chain" id="PRO_5021235457" evidence="1">
    <location>
        <begin position="26"/>
        <end position="64"/>
    </location>
</feature>